<dbReference type="GO" id="GO:0051539">
    <property type="term" value="F:4 iron, 4 sulfur cluster binding"/>
    <property type="evidence" value="ECO:0007669"/>
    <property type="project" value="UniProtKB-KW"/>
</dbReference>
<name>A0A7W0C770_9BACT</name>
<evidence type="ECO:0000256" key="1">
    <source>
        <dbReference type="ARBA" id="ARBA00022485"/>
    </source>
</evidence>
<accession>A0A7W0C770</accession>
<evidence type="ECO:0000256" key="4">
    <source>
        <dbReference type="ARBA" id="ARBA00023014"/>
    </source>
</evidence>
<dbReference type="EMBL" id="JACDUS010000002">
    <property type="protein sequence ID" value="MBA2880453.1"/>
    <property type="molecule type" value="Genomic_DNA"/>
</dbReference>
<dbReference type="InterPro" id="IPR024264">
    <property type="entry name" value="DUF3786"/>
</dbReference>
<protein>
    <recommendedName>
        <fullName evidence="5">4Fe-4S domain-containing protein</fullName>
    </recommendedName>
</protein>
<dbReference type="AlphaFoldDB" id="A0A7W0C770"/>
<dbReference type="Pfam" id="PF12654">
    <property type="entry name" value="DUF3786"/>
    <property type="match status" value="1"/>
</dbReference>
<keyword evidence="1" id="KW-0004">4Fe-4S</keyword>
<keyword evidence="7" id="KW-1185">Reference proteome</keyword>
<keyword evidence="4" id="KW-0411">Iron-sulfur</keyword>
<comment type="caution">
    <text evidence="6">The sequence shown here is derived from an EMBL/GenBank/DDBJ whole genome shotgun (WGS) entry which is preliminary data.</text>
</comment>
<dbReference type="RefSeq" id="WP_181550137.1">
    <property type="nucleotide sequence ID" value="NZ_JACDUS010000002.1"/>
</dbReference>
<sequence>MSQPASPMEIYKLLNKSNCRHCNEKTCMAFAAAVFTGKRSLSECPYVDAEAVAAFENQNNAAQQSNGNGAEVDDAVEELREQVRQTDLEEAARRLGARFEKGRIIVKVMGKDFAVDGDGRISTQIHVNPWVTVPVFDYIVNAKGTPPTGQWVPLRELKGGREREGLFDQRCTKPLKSIADNYTDFFNDMLDVFDGKRTETRFDADTAVVMYPMAKAPLLFCYWEPEEGMESNLQIFFDKCVEDNLSIGSVYTLGAGLAHMFEKFSLKHTG</sequence>
<feature type="domain" description="4Fe-4S" evidence="5">
    <location>
        <begin position="1"/>
        <end position="61"/>
    </location>
</feature>
<reference evidence="6 7" key="1">
    <citation type="submission" date="2020-07" db="EMBL/GenBank/DDBJ databases">
        <title>Genomic Encyclopedia of Type Strains, Phase IV (KMG-IV): sequencing the most valuable type-strain genomes for metagenomic binning, comparative biology and taxonomic classification.</title>
        <authorList>
            <person name="Goeker M."/>
        </authorList>
    </citation>
    <scope>NUCLEOTIDE SEQUENCE [LARGE SCALE GENOMIC DNA]</scope>
    <source>
        <strain evidence="6 7">DSM 17721</strain>
    </source>
</reference>
<dbReference type="PROSITE" id="PS51656">
    <property type="entry name" value="4FE4S"/>
    <property type="match status" value="1"/>
</dbReference>
<dbReference type="Gene3D" id="1.10.15.40">
    <property type="entry name" value="Electron transport complex subunit B, putative Fe-S cluster"/>
    <property type="match status" value="1"/>
</dbReference>
<dbReference type="Pfam" id="PF04060">
    <property type="entry name" value="FeS"/>
    <property type="match status" value="1"/>
</dbReference>
<keyword evidence="2" id="KW-0479">Metal-binding</keyword>
<evidence type="ECO:0000313" key="6">
    <source>
        <dbReference type="EMBL" id="MBA2880453.1"/>
    </source>
</evidence>
<dbReference type="Proteomes" id="UP000525298">
    <property type="component" value="Unassembled WGS sequence"/>
</dbReference>
<evidence type="ECO:0000256" key="2">
    <source>
        <dbReference type="ARBA" id="ARBA00022723"/>
    </source>
</evidence>
<keyword evidence="3" id="KW-0408">Iron</keyword>
<evidence type="ECO:0000259" key="5">
    <source>
        <dbReference type="PROSITE" id="PS51656"/>
    </source>
</evidence>
<evidence type="ECO:0000313" key="7">
    <source>
        <dbReference type="Proteomes" id="UP000525298"/>
    </source>
</evidence>
<dbReference type="InterPro" id="IPR007202">
    <property type="entry name" value="4Fe-4S_dom"/>
</dbReference>
<dbReference type="GO" id="GO:0046872">
    <property type="term" value="F:metal ion binding"/>
    <property type="evidence" value="ECO:0007669"/>
    <property type="project" value="UniProtKB-KW"/>
</dbReference>
<proteinExistence type="predicted"/>
<gene>
    <name evidence="6" type="ORF">HNR65_000771</name>
</gene>
<organism evidence="6 7">
    <name type="scientific">Desulfosalsimonas propionicica</name>
    <dbReference type="NCBI Taxonomy" id="332175"/>
    <lineage>
        <taxon>Bacteria</taxon>
        <taxon>Pseudomonadati</taxon>
        <taxon>Thermodesulfobacteriota</taxon>
        <taxon>Desulfobacteria</taxon>
        <taxon>Desulfobacterales</taxon>
        <taxon>Desulfosalsimonadaceae</taxon>
        <taxon>Desulfosalsimonas</taxon>
    </lineage>
</organism>
<evidence type="ECO:0000256" key="3">
    <source>
        <dbReference type="ARBA" id="ARBA00023004"/>
    </source>
</evidence>